<name>A0A1I8AHK3_9BILA</name>
<feature type="compositionally biased region" description="Low complexity" evidence="1">
    <location>
        <begin position="104"/>
        <end position="113"/>
    </location>
</feature>
<accession>A0A1I8AHK3</accession>
<keyword evidence="2" id="KW-1185">Reference proteome</keyword>
<evidence type="ECO:0000256" key="1">
    <source>
        <dbReference type="SAM" id="MobiDB-lite"/>
    </source>
</evidence>
<dbReference type="Proteomes" id="UP000095287">
    <property type="component" value="Unplaced"/>
</dbReference>
<sequence length="209" mass="23166">MAFTTPNNVSPIEVGARTSREGEIPSLSSRPSQEELQHSFERLSLSRGATNSPSSAAAVMAPPNSPSRLSFSGSSDCTPEMENLRLSTNKNNAKHRFRPYYVPSTPSSSASRSSFEEYQTKRHCPDSVAALEGDVEELRFTLVDQCSTTDTTDRAQVANQQMNNSCSVEAMRHDTSEPIFSEVDLLAEYLNHFVYVRLKLSPQVESMYT</sequence>
<feature type="compositionally biased region" description="Polar residues" evidence="1">
    <location>
        <begin position="68"/>
        <end position="77"/>
    </location>
</feature>
<dbReference type="WBParaSite" id="L893_g5671.t1">
    <property type="protein sequence ID" value="L893_g5671.t1"/>
    <property type="gene ID" value="L893_g5671"/>
</dbReference>
<organism evidence="2 3">
    <name type="scientific">Steinernema glaseri</name>
    <dbReference type="NCBI Taxonomy" id="37863"/>
    <lineage>
        <taxon>Eukaryota</taxon>
        <taxon>Metazoa</taxon>
        <taxon>Ecdysozoa</taxon>
        <taxon>Nematoda</taxon>
        <taxon>Chromadorea</taxon>
        <taxon>Rhabditida</taxon>
        <taxon>Tylenchina</taxon>
        <taxon>Panagrolaimomorpha</taxon>
        <taxon>Strongyloidoidea</taxon>
        <taxon>Steinernematidae</taxon>
        <taxon>Steinernema</taxon>
    </lineage>
</organism>
<proteinExistence type="predicted"/>
<feature type="region of interest" description="Disordered" evidence="1">
    <location>
        <begin position="1"/>
        <end position="119"/>
    </location>
</feature>
<protein>
    <submittedName>
        <fullName evidence="3">Oxidative stress-responsive serine-rich protein 1</fullName>
    </submittedName>
</protein>
<feature type="compositionally biased region" description="Basic and acidic residues" evidence="1">
    <location>
        <begin position="32"/>
        <end position="41"/>
    </location>
</feature>
<feature type="compositionally biased region" description="Polar residues" evidence="1">
    <location>
        <begin position="1"/>
        <end position="10"/>
    </location>
</feature>
<feature type="compositionally biased region" description="Low complexity" evidence="1">
    <location>
        <begin position="52"/>
        <end position="62"/>
    </location>
</feature>
<dbReference type="AlphaFoldDB" id="A0A1I8AHK3"/>
<reference evidence="3" key="1">
    <citation type="submission" date="2016-11" db="UniProtKB">
        <authorList>
            <consortium name="WormBaseParasite"/>
        </authorList>
    </citation>
    <scope>IDENTIFICATION</scope>
</reference>
<evidence type="ECO:0000313" key="3">
    <source>
        <dbReference type="WBParaSite" id="L893_g5671.t1"/>
    </source>
</evidence>
<evidence type="ECO:0000313" key="2">
    <source>
        <dbReference type="Proteomes" id="UP000095287"/>
    </source>
</evidence>